<dbReference type="EMBL" id="PGOL01005722">
    <property type="protein sequence ID" value="PKI34744.1"/>
    <property type="molecule type" value="Genomic_DNA"/>
</dbReference>
<sequence>MRQRLDTAIPGGQGLFEVAANGSRRLQPEMTQECKRRPVRASVGCWQKKETGRKSRRHTCDQRREARVPEEKRGGEDGVF</sequence>
<protein>
    <submittedName>
        <fullName evidence="2">Uncharacterized protein</fullName>
    </submittedName>
</protein>
<gene>
    <name evidence="2" type="ORF">CRG98_044867</name>
</gene>
<evidence type="ECO:0000313" key="2">
    <source>
        <dbReference type="EMBL" id="PKI34744.1"/>
    </source>
</evidence>
<evidence type="ECO:0000256" key="1">
    <source>
        <dbReference type="SAM" id="MobiDB-lite"/>
    </source>
</evidence>
<proteinExistence type="predicted"/>
<dbReference type="Proteomes" id="UP000233551">
    <property type="component" value="Unassembled WGS sequence"/>
</dbReference>
<reference evidence="2 3" key="1">
    <citation type="submission" date="2017-11" db="EMBL/GenBank/DDBJ databases">
        <title>De-novo sequencing of pomegranate (Punica granatum L.) genome.</title>
        <authorList>
            <person name="Akparov Z."/>
            <person name="Amiraslanov A."/>
            <person name="Hajiyeva S."/>
            <person name="Abbasov M."/>
            <person name="Kaur K."/>
            <person name="Hamwieh A."/>
            <person name="Solovyev V."/>
            <person name="Salamov A."/>
            <person name="Braich B."/>
            <person name="Kosarev P."/>
            <person name="Mahmoud A."/>
            <person name="Hajiyev E."/>
            <person name="Babayeva S."/>
            <person name="Izzatullayeva V."/>
            <person name="Mammadov A."/>
            <person name="Mammadov A."/>
            <person name="Sharifova S."/>
            <person name="Ojaghi J."/>
            <person name="Eynullazada K."/>
            <person name="Bayramov B."/>
            <person name="Abdulazimova A."/>
            <person name="Shahmuradov I."/>
        </authorList>
    </citation>
    <scope>NUCLEOTIDE SEQUENCE [LARGE SCALE GENOMIC DNA]</scope>
    <source>
        <strain evidence="3">cv. AG2017</strain>
        <tissue evidence="2">Leaf</tissue>
    </source>
</reference>
<name>A0A2I0HSR7_PUNGR</name>
<organism evidence="2 3">
    <name type="scientific">Punica granatum</name>
    <name type="common">Pomegranate</name>
    <dbReference type="NCBI Taxonomy" id="22663"/>
    <lineage>
        <taxon>Eukaryota</taxon>
        <taxon>Viridiplantae</taxon>
        <taxon>Streptophyta</taxon>
        <taxon>Embryophyta</taxon>
        <taxon>Tracheophyta</taxon>
        <taxon>Spermatophyta</taxon>
        <taxon>Magnoliopsida</taxon>
        <taxon>eudicotyledons</taxon>
        <taxon>Gunneridae</taxon>
        <taxon>Pentapetalae</taxon>
        <taxon>rosids</taxon>
        <taxon>malvids</taxon>
        <taxon>Myrtales</taxon>
        <taxon>Lythraceae</taxon>
        <taxon>Punica</taxon>
    </lineage>
</organism>
<dbReference type="AlphaFoldDB" id="A0A2I0HSR7"/>
<comment type="caution">
    <text evidence="2">The sequence shown here is derived from an EMBL/GenBank/DDBJ whole genome shotgun (WGS) entry which is preliminary data.</text>
</comment>
<evidence type="ECO:0000313" key="3">
    <source>
        <dbReference type="Proteomes" id="UP000233551"/>
    </source>
</evidence>
<keyword evidence="3" id="KW-1185">Reference proteome</keyword>
<feature type="region of interest" description="Disordered" evidence="1">
    <location>
        <begin position="48"/>
        <end position="80"/>
    </location>
</feature>
<accession>A0A2I0HSR7</accession>